<organism evidence="1 2">
    <name type="scientific">Crassostrea virginica</name>
    <name type="common">Eastern oyster</name>
    <dbReference type="NCBI Taxonomy" id="6565"/>
    <lineage>
        <taxon>Eukaryota</taxon>
        <taxon>Metazoa</taxon>
        <taxon>Spiralia</taxon>
        <taxon>Lophotrochozoa</taxon>
        <taxon>Mollusca</taxon>
        <taxon>Bivalvia</taxon>
        <taxon>Autobranchia</taxon>
        <taxon>Pteriomorphia</taxon>
        <taxon>Ostreida</taxon>
        <taxon>Ostreoidea</taxon>
        <taxon>Ostreidae</taxon>
        <taxon>Crassostrea</taxon>
    </lineage>
</organism>
<dbReference type="Proteomes" id="UP000694844">
    <property type="component" value="Chromosome 4"/>
</dbReference>
<dbReference type="AlphaFoldDB" id="A0A8B8DL51"/>
<evidence type="ECO:0000313" key="1">
    <source>
        <dbReference type="Proteomes" id="UP000694844"/>
    </source>
</evidence>
<dbReference type="KEGG" id="cvn:111127900"/>
<name>A0A8B8DL51_CRAVI</name>
<sequence>MTTDVQPITSTPGCTVITGSMHGQTSPIDTASSPGNAKHDAIPPHFITISSEDIQRIADAVKATLGDEIKGLVENEVTKAVQPLVAKINHLEEENRSLFFKLDDLEQYGRRPMVRVSGIPEYYRENCDDTSKG</sequence>
<dbReference type="OrthoDB" id="10066957at2759"/>
<evidence type="ECO:0000313" key="2">
    <source>
        <dbReference type="RefSeq" id="XP_022328907.1"/>
    </source>
</evidence>
<dbReference type="RefSeq" id="XP_022328907.1">
    <property type="nucleotide sequence ID" value="XM_022473199.1"/>
</dbReference>
<gene>
    <name evidence="2" type="primary">LOC111127900</name>
</gene>
<reference evidence="2" key="1">
    <citation type="submission" date="2025-08" db="UniProtKB">
        <authorList>
            <consortium name="RefSeq"/>
        </authorList>
    </citation>
    <scope>IDENTIFICATION</scope>
    <source>
        <tissue evidence="2">Whole sample</tissue>
    </source>
</reference>
<keyword evidence="1" id="KW-1185">Reference proteome</keyword>
<dbReference type="GeneID" id="111127900"/>
<accession>A0A8B8DL51</accession>
<protein>
    <submittedName>
        <fullName evidence="2">Uncharacterized protein LOC111127900</fullName>
    </submittedName>
</protein>
<proteinExistence type="predicted"/>